<dbReference type="EMBL" id="AUXW01000138">
    <property type="protein sequence ID" value="KKE84194.1"/>
    <property type="molecule type" value="Genomic_DNA"/>
</dbReference>
<evidence type="ECO:0000313" key="2">
    <source>
        <dbReference type="EMBL" id="KKE84194.1"/>
    </source>
</evidence>
<dbReference type="Proteomes" id="UP000033434">
    <property type="component" value="Unassembled WGS sequence"/>
</dbReference>
<dbReference type="RefSeq" id="WP_046355466.1">
    <property type="nucleotide sequence ID" value="NZ_AUXW01000138.1"/>
</dbReference>
<feature type="region of interest" description="Disordered" evidence="1">
    <location>
        <begin position="175"/>
        <end position="195"/>
    </location>
</feature>
<protein>
    <recommendedName>
        <fullName evidence="4">DUF2163 domain-containing protein</fullName>
    </recommendedName>
</protein>
<dbReference type="PATRIC" id="fig|1129367.4.peg.1749"/>
<evidence type="ECO:0000313" key="3">
    <source>
        <dbReference type="Proteomes" id="UP000033434"/>
    </source>
</evidence>
<evidence type="ECO:0000256" key="1">
    <source>
        <dbReference type="SAM" id="MobiDB-lite"/>
    </source>
</evidence>
<organism evidence="2 3">
    <name type="scientific">Pseudoalteromonas luteoviolacea S4054</name>
    <dbReference type="NCBI Taxonomy" id="1129367"/>
    <lineage>
        <taxon>Bacteria</taxon>
        <taxon>Pseudomonadati</taxon>
        <taxon>Pseudomonadota</taxon>
        <taxon>Gammaproteobacteria</taxon>
        <taxon>Alteromonadales</taxon>
        <taxon>Pseudoalteromonadaceae</taxon>
        <taxon>Pseudoalteromonas</taxon>
    </lineage>
</organism>
<comment type="caution">
    <text evidence="2">The sequence shown here is derived from an EMBL/GenBank/DDBJ whole genome shotgun (WGS) entry which is preliminary data.</text>
</comment>
<dbReference type="AlphaFoldDB" id="A0A0F6AFN6"/>
<proteinExistence type="predicted"/>
<name>A0A0F6AFN6_9GAMM</name>
<evidence type="ECO:0008006" key="4">
    <source>
        <dbReference type="Google" id="ProtNLM"/>
    </source>
</evidence>
<reference evidence="2 3" key="1">
    <citation type="journal article" date="2015" name="BMC Genomics">
        <title>Genome mining reveals unlocked bioactive potential of marine Gram-negative bacteria.</title>
        <authorList>
            <person name="Machado H."/>
            <person name="Sonnenschein E.C."/>
            <person name="Melchiorsen J."/>
            <person name="Gram L."/>
        </authorList>
    </citation>
    <scope>NUCLEOTIDE SEQUENCE [LARGE SCALE GENOMIC DNA]</scope>
    <source>
        <strain evidence="2 3">S4054</strain>
    </source>
</reference>
<sequence length="195" mass="21596">MEALNSALVAELANCRPRYFVRLAFKSGDVLLHTGVGQRRFLGYTWHGLGMLGRIGEIPANDKNDAARIRLTLHTQNETVLAEVAENDPIGVGVEIYLATVDTHYRVNQSQLLESGYIVACDVERGQVSKVSLSVAGESERWKQSRLHQRWNHATQTALYPDDMFFNEHAEATGTLLPDTQPGYPIGGRDGHALP</sequence>
<gene>
    <name evidence="2" type="ORF">N479_09860</name>
</gene>
<accession>A0A0F6AFN6</accession>